<dbReference type="GO" id="GO:0008171">
    <property type="term" value="F:O-methyltransferase activity"/>
    <property type="evidence" value="ECO:0007669"/>
    <property type="project" value="InterPro"/>
</dbReference>
<sequence>MDVQNIATTLHVKQDKLEPLLYALVTAELLKLEDNLFSNTREANQFLVPNTSSYIGNHPFLNPLVMWWDYYGSLKTADTIRTGTPALKYDFASKSEEELRQDFQHTQPIAIRAGRELVNSFDFSSYQTLVDVGGGPGGLSIAITELCSNIKATVIDIASVTPVTRWFVEQVGASDRIQVVTADAVTEPLTGQYDVAVLRALIQVLSPIDALNSLKNVYTIIKPGGTLYILGHILDDSRISPLEEVWHKLGSINYYEVPSPYTEEEHREWLLKAGFENIERSFLPNDDGLIRAQKPL</sequence>
<comment type="caution">
    <text evidence="5">The sequence shown here is derived from an EMBL/GenBank/DDBJ whole genome shotgun (WGS) entry which is preliminary data.</text>
</comment>
<dbReference type="PANTHER" id="PTHR43712:SF2">
    <property type="entry name" value="O-METHYLTRANSFERASE CICE"/>
    <property type="match status" value="1"/>
</dbReference>
<evidence type="ECO:0000259" key="4">
    <source>
        <dbReference type="Pfam" id="PF00891"/>
    </source>
</evidence>
<gene>
    <name evidence="5" type="ORF">S06H3_12953</name>
</gene>
<dbReference type="InterPro" id="IPR001077">
    <property type="entry name" value="COMT_C"/>
</dbReference>
<dbReference type="CDD" id="cd02440">
    <property type="entry name" value="AdoMet_MTases"/>
    <property type="match status" value="1"/>
</dbReference>
<evidence type="ECO:0000313" key="5">
    <source>
        <dbReference type="EMBL" id="GAI11269.1"/>
    </source>
</evidence>
<organism evidence="5">
    <name type="scientific">marine sediment metagenome</name>
    <dbReference type="NCBI Taxonomy" id="412755"/>
    <lineage>
        <taxon>unclassified sequences</taxon>
        <taxon>metagenomes</taxon>
        <taxon>ecological metagenomes</taxon>
    </lineage>
</organism>
<dbReference type="SUPFAM" id="SSF53335">
    <property type="entry name" value="S-adenosyl-L-methionine-dependent methyltransferases"/>
    <property type="match status" value="1"/>
</dbReference>
<dbReference type="AlphaFoldDB" id="X1MY14"/>
<dbReference type="InterPro" id="IPR016461">
    <property type="entry name" value="COMT-like"/>
</dbReference>
<proteinExistence type="predicted"/>
<dbReference type="InterPro" id="IPR029063">
    <property type="entry name" value="SAM-dependent_MTases_sf"/>
</dbReference>
<dbReference type="PROSITE" id="PS51683">
    <property type="entry name" value="SAM_OMT_II"/>
    <property type="match status" value="1"/>
</dbReference>
<reference evidence="5" key="1">
    <citation type="journal article" date="2014" name="Front. Microbiol.">
        <title>High frequency of phylogenetically diverse reductive dehalogenase-homologous genes in deep subseafloor sedimentary metagenomes.</title>
        <authorList>
            <person name="Kawai M."/>
            <person name="Futagami T."/>
            <person name="Toyoda A."/>
            <person name="Takaki Y."/>
            <person name="Nishi S."/>
            <person name="Hori S."/>
            <person name="Arai W."/>
            <person name="Tsubouchi T."/>
            <person name="Morono Y."/>
            <person name="Uchiyama I."/>
            <person name="Ito T."/>
            <person name="Fujiyama A."/>
            <person name="Inagaki F."/>
            <person name="Takami H."/>
        </authorList>
    </citation>
    <scope>NUCLEOTIDE SEQUENCE</scope>
    <source>
        <strain evidence="5">Expedition CK06-06</strain>
    </source>
</reference>
<keyword evidence="3" id="KW-0949">S-adenosyl-L-methionine</keyword>
<keyword evidence="2" id="KW-0808">Transferase</keyword>
<feature type="domain" description="O-methyltransferase C-terminal" evidence="4">
    <location>
        <begin position="89"/>
        <end position="275"/>
    </location>
</feature>
<dbReference type="Gene3D" id="1.10.10.10">
    <property type="entry name" value="Winged helix-like DNA-binding domain superfamily/Winged helix DNA-binding domain"/>
    <property type="match status" value="1"/>
</dbReference>
<dbReference type="Pfam" id="PF00891">
    <property type="entry name" value="Methyltransf_2"/>
    <property type="match status" value="1"/>
</dbReference>
<keyword evidence="1" id="KW-0489">Methyltransferase</keyword>
<dbReference type="EMBL" id="BARV01006324">
    <property type="protein sequence ID" value="GAI11269.1"/>
    <property type="molecule type" value="Genomic_DNA"/>
</dbReference>
<dbReference type="GO" id="GO:0032259">
    <property type="term" value="P:methylation"/>
    <property type="evidence" value="ECO:0007669"/>
    <property type="project" value="UniProtKB-KW"/>
</dbReference>
<evidence type="ECO:0000256" key="1">
    <source>
        <dbReference type="ARBA" id="ARBA00022603"/>
    </source>
</evidence>
<evidence type="ECO:0000256" key="2">
    <source>
        <dbReference type="ARBA" id="ARBA00022679"/>
    </source>
</evidence>
<protein>
    <recommendedName>
        <fullName evidence="4">O-methyltransferase C-terminal domain-containing protein</fullName>
    </recommendedName>
</protein>
<accession>X1MY14</accession>
<dbReference type="InterPro" id="IPR036388">
    <property type="entry name" value="WH-like_DNA-bd_sf"/>
</dbReference>
<dbReference type="Gene3D" id="3.40.50.150">
    <property type="entry name" value="Vaccinia Virus protein VP39"/>
    <property type="match status" value="1"/>
</dbReference>
<name>X1MY14_9ZZZZ</name>
<evidence type="ECO:0000256" key="3">
    <source>
        <dbReference type="ARBA" id="ARBA00022691"/>
    </source>
</evidence>
<dbReference type="PANTHER" id="PTHR43712">
    <property type="entry name" value="PUTATIVE (AFU_ORTHOLOGUE AFUA_4G14580)-RELATED"/>
    <property type="match status" value="1"/>
</dbReference>